<dbReference type="InterPro" id="IPR012295">
    <property type="entry name" value="TBP_dom_sf"/>
</dbReference>
<dbReference type="Pfam" id="PF01351">
    <property type="entry name" value="RNase_HII"/>
    <property type="match status" value="1"/>
</dbReference>
<dbReference type="InterPro" id="IPR024568">
    <property type="entry name" value="RNase_HIII_N"/>
</dbReference>
<feature type="binding site" evidence="14 15">
    <location>
        <position position="100"/>
    </location>
    <ligand>
        <name>a divalent metal cation</name>
        <dbReference type="ChEBI" id="CHEBI:60240"/>
    </ligand>
</feature>
<evidence type="ECO:0000256" key="3">
    <source>
        <dbReference type="ARBA" id="ARBA00004065"/>
    </source>
</evidence>
<evidence type="ECO:0000313" key="17">
    <source>
        <dbReference type="EMBL" id="WXB95833.1"/>
    </source>
</evidence>
<dbReference type="EC" id="3.1.26.4" evidence="6 14"/>
<dbReference type="CDD" id="cd06590">
    <property type="entry name" value="RNase_HII_bacteria_HIII_like"/>
    <property type="match status" value="1"/>
</dbReference>
<dbReference type="InterPro" id="IPR004641">
    <property type="entry name" value="RNase_HIII"/>
</dbReference>
<dbReference type="Gene3D" id="3.30.420.10">
    <property type="entry name" value="Ribonuclease H-like superfamily/Ribonuclease H"/>
    <property type="match status" value="1"/>
</dbReference>
<keyword evidence="8 14" id="KW-0963">Cytoplasm</keyword>
<comment type="subcellular location">
    <subcellularLocation>
        <location evidence="4 14">Cytoplasm</location>
    </subcellularLocation>
</comment>
<dbReference type="Proteomes" id="UP001377337">
    <property type="component" value="Chromosome"/>
</dbReference>
<evidence type="ECO:0000256" key="8">
    <source>
        <dbReference type="ARBA" id="ARBA00022490"/>
    </source>
</evidence>
<keyword evidence="11 14" id="KW-0255">Endonuclease</keyword>
<evidence type="ECO:0000256" key="9">
    <source>
        <dbReference type="ARBA" id="ARBA00022722"/>
    </source>
</evidence>
<keyword evidence="18" id="KW-1185">Reference proteome</keyword>
<feature type="domain" description="RNase H type-2" evidence="16">
    <location>
        <begin position="93"/>
        <end position="309"/>
    </location>
</feature>
<keyword evidence="13 14" id="KW-0460">Magnesium</keyword>
<evidence type="ECO:0000256" key="4">
    <source>
        <dbReference type="ARBA" id="ARBA00004496"/>
    </source>
</evidence>
<feature type="binding site" evidence="14 15">
    <location>
        <position position="99"/>
    </location>
    <ligand>
        <name>a divalent metal cation</name>
        <dbReference type="ChEBI" id="CHEBI:60240"/>
    </ligand>
</feature>
<keyword evidence="10 14" id="KW-0479">Metal-binding</keyword>
<protein>
    <recommendedName>
        <fullName evidence="7 14">Ribonuclease HIII</fullName>
        <shortName evidence="14">RNase HIII</shortName>
        <ecNumber evidence="6 14">3.1.26.4</ecNumber>
    </recommendedName>
</protein>
<evidence type="ECO:0000256" key="7">
    <source>
        <dbReference type="ARBA" id="ARBA00021407"/>
    </source>
</evidence>
<dbReference type="InterPro" id="IPR012337">
    <property type="entry name" value="RNaseH-like_sf"/>
</dbReference>
<keyword evidence="9 14" id="KW-0540">Nuclease</keyword>
<dbReference type="InterPro" id="IPR036397">
    <property type="entry name" value="RNaseH_sf"/>
</dbReference>
<dbReference type="RefSeq" id="WP_338777511.1">
    <property type="nucleotide sequence ID" value="NZ_CP147407.1"/>
</dbReference>
<dbReference type="NCBIfam" id="TIGR00716">
    <property type="entry name" value="rnhC"/>
    <property type="match status" value="1"/>
</dbReference>
<comment type="function">
    <text evidence="3 14">Endonuclease that specifically degrades the RNA of RNA-DNA hybrids.</text>
</comment>
<organism evidence="17 18">
    <name type="scientific">Metabacillus sediminis</name>
    <dbReference type="NCBI Taxonomy" id="3117746"/>
    <lineage>
        <taxon>Bacteria</taxon>
        <taxon>Bacillati</taxon>
        <taxon>Bacillota</taxon>
        <taxon>Bacilli</taxon>
        <taxon>Bacillales</taxon>
        <taxon>Bacillaceae</taxon>
        <taxon>Metabacillus</taxon>
    </lineage>
</organism>
<sequence length="312" mass="33966">MSHSVIQANQELLMKAANYYKSSAAAKTPPGAVFSAKIEGCTITGYKSGKILFQGKHAETEAQRWGSAPAESKPKSAAKTVNGFAPPPNIASLSAIGSDEVGTGDFFGPITVVAAYVSKENIPLIKEMGARDSKGLKDPQIIEIAKNLIHAVPYSLLVLKNEKYNELQKKGMTQGKMKAWLHNQAIRHLLDKIHPEEPEAILIDQFVDPNIYYSHLKGQTFSKKNTYFSTKAEGIHLAVAAASIIARYSFVKEFDKLSKKAGMTLPKGAGKQVDEAAAKLILKNGEQDLGQYTKSHFANTEKALAIASRKRH</sequence>
<comment type="cofactor">
    <cofactor evidence="2">
        <name>Mg(2+)</name>
        <dbReference type="ChEBI" id="CHEBI:18420"/>
    </cofactor>
</comment>
<dbReference type="EMBL" id="CP147407">
    <property type="protein sequence ID" value="WXB95833.1"/>
    <property type="molecule type" value="Genomic_DNA"/>
</dbReference>
<comment type="cofactor">
    <cofactor evidence="14 15">
        <name>Mn(2+)</name>
        <dbReference type="ChEBI" id="CHEBI:29035"/>
    </cofactor>
    <cofactor evidence="14 15">
        <name>Mg(2+)</name>
        <dbReference type="ChEBI" id="CHEBI:18420"/>
    </cofactor>
    <text evidence="14 15">Manganese or magnesium. Binds 1 divalent metal ion per monomer in the absence of substrate. May bind a second metal ion after substrate binding.</text>
</comment>
<name>A0ABZ2NDK2_9BACI</name>
<evidence type="ECO:0000256" key="6">
    <source>
        <dbReference type="ARBA" id="ARBA00012180"/>
    </source>
</evidence>
<evidence type="ECO:0000256" key="12">
    <source>
        <dbReference type="ARBA" id="ARBA00022801"/>
    </source>
</evidence>
<dbReference type="SUPFAM" id="SSF53098">
    <property type="entry name" value="Ribonuclease H-like"/>
    <property type="match status" value="1"/>
</dbReference>
<feature type="binding site" evidence="14 15">
    <location>
        <position position="204"/>
    </location>
    <ligand>
        <name>a divalent metal cation</name>
        <dbReference type="ChEBI" id="CHEBI:60240"/>
    </ligand>
</feature>
<comment type="catalytic activity">
    <reaction evidence="1 14 15">
        <text>Endonucleolytic cleavage to 5'-phosphomonoester.</text>
        <dbReference type="EC" id="3.1.26.4"/>
    </reaction>
</comment>
<evidence type="ECO:0000256" key="14">
    <source>
        <dbReference type="HAMAP-Rule" id="MF_00053"/>
    </source>
</evidence>
<dbReference type="PIRSF" id="PIRSF037748">
    <property type="entry name" value="RnhC"/>
    <property type="match status" value="1"/>
</dbReference>
<comment type="similarity">
    <text evidence="5 14">Belongs to the RNase HII family. RnhC subfamily.</text>
</comment>
<reference evidence="17 18" key="1">
    <citation type="submission" date="2024-02" db="EMBL/GenBank/DDBJ databases">
        <title>Seven novel Bacillus-like species.</title>
        <authorList>
            <person name="Liu G."/>
        </authorList>
    </citation>
    <scope>NUCLEOTIDE SEQUENCE [LARGE SCALE GENOMIC DNA]</scope>
    <source>
        <strain evidence="17 18">FJAT-52054</strain>
    </source>
</reference>
<evidence type="ECO:0000256" key="13">
    <source>
        <dbReference type="ARBA" id="ARBA00022842"/>
    </source>
</evidence>
<evidence type="ECO:0000259" key="16">
    <source>
        <dbReference type="PROSITE" id="PS51975"/>
    </source>
</evidence>
<evidence type="ECO:0000313" key="18">
    <source>
        <dbReference type="Proteomes" id="UP001377337"/>
    </source>
</evidence>
<accession>A0ABZ2NDK2</accession>
<dbReference type="PANTHER" id="PTHR10954">
    <property type="entry name" value="RIBONUCLEASE H2 SUBUNIT A"/>
    <property type="match status" value="1"/>
</dbReference>
<dbReference type="CDD" id="cd14796">
    <property type="entry name" value="RNAse_HIII_N"/>
    <property type="match status" value="1"/>
</dbReference>
<dbReference type="HAMAP" id="MF_00053">
    <property type="entry name" value="RNase_HIII"/>
    <property type="match status" value="1"/>
</dbReference>
<proteinExistence type="inferred from homology"/>
<dbReference type="Gene3D" id="3.30.310.10">
    <property type="entry name" value="TATA-Binding Protein"/>
    <property type="match status" value="1"/>
</dbReference>
<keyword evidence="12 14" id="KW-0378">Hydrolase</keyword>
<dbReference type="InterPro" id="IPR024567">
    <property type="entry name" value="RNase_HII/HIII_dom"/>
</dbReference>
<evidence type="ECO:0000256" key="1">
    <source>
        <dbReference type="ARBA" id="ARBA00000077"/>
    </source>
</evidence>
<evidence type="ECO:0000256" key="11">
    <source>
        <dbReference type="ARBA" id="ARBA00022759"/>
    </source>
</evidence>
<dbReference type="InterPro" id="IPR001352">
    <property type="entry name" value="RNase_HII/HIII"/>
</dbReference>
<evidence type="ECO:0000256" key="15">
    <source>
        <dbReference type="PROSITE-ProRule" id="PRU01319"/>
    </source>
</evidence>
<evidence type="ECO:0000256" key="2">
    <source>
        <dbReference type="ARBA" id="ARBA00001946"/>
    </source>
</evidence>
<dbReference type="Pfam" id="PF11858">
    <property type="entry name" value="DUF3378"/>
    <property type="match status" value="1"/>
</dbReference>
<evidence type="ECO:0000256" key="10">
    <source>
        <dbReference type="ARBA" id="ARBA00022723"/>
    </source>
</evidence>
<evidence type="ECO:0000256" key="5">
    <source>
        <dbReference type="ARBA" id="ARBA00008378"/>
    </source>
</evidence>
<gene>
    <name evidence="14 17" type="primary">rnhC</name>
    <name evidence="17" type="ORF">WCV65_14850</name>
</gene>
<dbReference type="PROSITE" id="PS51975">
    <property type="entry name" value="RNASE_H_2"/>
    <property type="match status" value="1"/>
</dbReference>
<dbReference type="PANTHER" id="PTHR10954:SF23">
    <property type="entry name" value="RIBONUCLEASE"/>
    <property type="match status" value="1"/>
</dbReference>